<reference evidence="10 11" key="1">
    <citation type="submission" date="2017-04" db="EMBL/GenBank/DDBJ databases">
        <authorList>
            <person name="Afonso C.L."/>
            <person name="Miller P.J."/>
            <person name="Scott M.A."/>
            <person name="Spackman E."/>
            <person name="Goraichik I."/>
            <person name="Dimitrov K.M."/>
            <person name="Suarez D.L."/>
            <person name="Swayne D.E."/>
        </authorList>
    </citation>
    <scope>NUCLEOTIDE SEQUENCE [LARGE SCALE GENOMIC DNA]</scope>
    <source>
        <strain evidence="10 11">DSM 23236</strain>
    </source>
</reference>
<dbReference type="InterPro" id="IPR007838">
    <property type="entry name" value="Cell_div_ZapA-like"/>
</dbReference>
<dbReference type="RefSeq" id="WP_084089780.1">
    <property type="nucleotide sequence ID" value="NZ_FWXD01000005.1"/>
</dbReference>
<evidence type="ECO:0000256" key="1">
    <source>
        <dbReference type="ARBA" id="ARBA00004496"/>
    </source>
</evidence>
<dbReference type="SUPFAM" id="SSF102829">
    <property type="entry name" value="Cell division protein ZapA-like"/>
    <property type="match status" value="1"/>
</dbReference>
<dbReference type="OrthoDB" id="5297208at2"/>
<keyword evidence="4 10" id="KW-0132">Cell division</keyword>
<evidence type="ECO:0000313" key="11">
    <source>
        <dbReference type="Proteomes" id="UP000192761"/>
    </source>
</evidence>
<dbReference type="GO" id="GO:0030428">
    <property type="term" value="C:cell septum"/>
    <property type="evidence" value="ECO:0007669"/>
    <property type="project" value="TreeGrafter"/>
</dbReference>
<dbReference type="GO" id="GO:0005829">
    <property type="term" value="C:cytosol"/>
    <property type="evidence" value="ECO:0007669"/>
    <property type="project" value="TreeGrafter"/>
</dbReference>
<dbReference type="STRING" id="1121001.SAMN02745857_01143"/>
<dbReference type="EMBL" id="FWXD01000005">
    <property type="protein sequence ID" value="SMC21164.1"/>
    <property type="molecule type" value="Genomic_DNA"/>
</dbReference>
<dbReference type="GO" id="GO:0043093">
    <property type="term" value="P:FtsZ-dependent cytokinesis"/>
    <property type="evidence" value="ECO:0007669"/>
    <property type="project" value="TreeGrafter"/>
</dbReference>
<sequence>MSEIKQLDVTIMGREFRVACPVEEETTLLQAVALLDEKMHEIRGSGKVIGIEKIAIMAALNIAHEYLHVDAGGFDIAAYKRRIDRINQVADAALQEQSELF</sequence>
<proteinExistence type="predicted"/>
<evidence type="ECO:0000256" key="3">
    <source>
        <dbReference type="ARBA" id="ARBA00022490"/>
    </source>
</evidence>
<evidence type="ECO:0000256" key="8">
    <source>
        <dbReference type="ARBA" id="ARBA00026068"/>
    </source>
</evidence>
<evidence type="ECO:0000256" key="4">
    <source>
        <dbReference type="ARBA" id="ARBA00022618"/>
    </source>
</evidence>
<dbReference type="Proteomes" id="UP000192761">
    <property type="component" value="Unassembled WGS sequence"/>
</dbReference>
<protein>
    <recommendedName>
        <fullName evidence="2">Cell division protein ZapA</fullName>
    </recommendedName>
    <alternativeName>
        <fullName evidence="9">Z ring-associated protein ZapA</fullName>
    </alternativeName>
</protein>
<gene>
    <name evidence="10" type="ORF">SAMN02745857_01143</name>
</gene>
<dbReference type="AlphaFoldDB" id="A0A1W1XBJ9"/>
<comment type="subcellular location">
    <subcellularLocation>
        <location evidence="1">Cytoplasm</location>
    </subcellularLocation>
</comment>
<evidence type="ECO:0000256" key="5">
    <source>
        <dbReference type="ARBA" id="ARBA00023210"/>
    </source>
</evidence>
<dbReference type="InterPro" id="IPR042233">
    <property type="entry name" value="Cell_div_ZapA_N"/>
</dbReference>
<dbReference type="PANTHER" id="PTHR34981:SF1">
    <property type="entry name" value="CELL DIVISION PROTEIN ZAPA"/>
    <property type="match status" value="1"/>
</dbReference>
<evidence type="ECO:0000256" key="7">
    <source>
        <dbReference type="ARBA" id="ARBA00024910"/>
    </source>
</evidence>
<name>A0A1W1XBJ9_9NEIS</name>
<dbReference type="GO" id="GO:0000917">
    <property type="term" value="P:division septum assembly"/>
    <property type="evidence" value="ECO:0007669"/>
    <property type="project" value="UniProtKB-KW"/>
</dbReference>
<keyword evidence="11" id="KW-1185">Reference proteome</keyword>
<dbReference type="PANTHER" id="PTHR34981">
    <property type="entry name" value="CELL DIVISION PROTEIN ZAPA"/>
    <property type="match status" value="1"/>
</dbReference>
<keyword evidence="3" id="KW-0963">Cytoplasm</keyword>
<evidence type="ECO:0000256" key="6">
    <source>
        <dbReference type="ARBA" id="ARBA00023306"/>
    </source>
</evidence>
<evidence type="ECO:0000256" key="9">
    <source>
        <dbReference type="ARBA" id="ARBA00033158"/>
    </source>
</evidence>
<keyword evidence="5" id="KW-0717">Septation</keyword>
<accession>A0A1W1XBJ9</accession>
<dbReference type="Gene3D" id="1.20.5.50">
    <property type="match status" value="1"/>
</dbReference>
<organism evidence="10 11">
    <name type="scientific">Andreprevotia lacus DSM 23236</name>
    <dbReference type="NCBI Taxonomy" id="1121001"/>
    <lineage>
        <taxon>Bacteria</taxon>
        <taxon>Pseudomonadati</taxon>
        <taxon>Pseudomonadota</taxon>
        <taxon>Betaproteobacteria</taxon>
        <taxon>Neisseriales</taxon>
        <taxon>Chitinibacteraceae</taxon>
        <taxon>Andreprevotia</taxon>
    </lineage>
</organism>
<evidence type="ECO:0000313" key="10">
    <source>
        <dbReference type="EMBL" id="SMC21164.1"/>
    </source>
</evidence>
<dbReference type="InterPro" id="IPR036192">
    <property type="entry name" value="Cell_div_ZapA-like_sf"/>
</dbReference>
<keyword evidence="6" id="KW-0131">Cell cycle</keyword>
<dbReference type="Gene3D" id="3.30.160.880">
    <property type="entry name" value="Cell division protein ZapA protomer, N-terminal domain"/>
    <property type="match status" value="1"/>
</dbReference>
<dbReference type="GO" id="GO:0032153">
    <property type="term" value="C:cell division site"/>
    <property type="evidence" value="ECO:0007669"/>
    <property type="project" value="TreeGrafter"/>
</dbReference>
<dbReference type="GO" id="GO:0000921">
    <property type="term" value="P:septin ring assembly"/>
    <property type="evidence" value="ECO:0007669"/>
    <property type="project" value="TreeGrafter"/>
</dbReference>
<evidence type="ECO:0000256" key="2">
    <source>
        <dbReference type="ARBA" id="ARBA00015195"/>
    </source>
</evidence>
<comment type="subunit">
    <text evidence="8">Homodimer. Interacts with FtsZ.</text>
</comment>
<dbReference type="Pfam" id="PF05164">
    <property type="entry name" value="ZapA"/>
    <property type="match status" value="1"/>
</dbReference>
<comment type="function">
    <text evidence="7">Activator of cell division through the inhibition of FtsZ GTPase activity, therefore promoting FtsZ assembly into bundles of protofilaments necessary for the formation of the division Z ring. It is recruited early at mid-cell but it is not essential for cell division.</text>
</comment>